<dbReference type="PANTHER" id="PTHR32309:SF13">
    <property type="entry name" value="FERRIC ENTEROBACTIN TRANSPORT PROTEIN FEPE"/>
    <property type="match status" value="1"/>
</dbReference>
<dbReference type="Proteomes" id="UP001556098">
    <property type="component" value="Unassembled WGS sequence"/>
</dbReference>
<evidence type="ECO:0000256" key="2">
    <source>
        <dbReference type="SAM" id="MobiDB-lite"/>
    </source>
</evidence>
<feature type="region of interest" description="Disordered" evidence="2">
    <location>
        <begin position="391"/>
        <end position="432"/>
    </location>
</feature>
<keyword evidence="1" id="KW-0175">Coiled coil</keyword>
<keyword evidence="3" id="KW-0472">Membrane</keyword>
<evidence type="ECO:0000256" key="1">
    <source>
        <dbReference type="SAM" id="Coils"/>
    </source>
</evidence>
<evidence type="ECO:0000313" key="5">
    <source>
        <dbReference type="Proteomes" id="UP001556098"/>
    </source>
</evidence>
<dbReference type="InterPro" id="IPR050445">
    <property type="entry name" value="Bact_polysacc_biosynth/exp"/>
</dbReference>
<keyword evidence="3" id="KW-1133">Transmembrane helix</keyword>
<feature type="compositionally biased region" description="Basic and acidic residues" evidence="2">
    <location>
        <begin position="396"/>
        <end position="414"/>
    </location>
</feature>
<feature type="transmembrane region" description="Helical" evidence="3">
    <location>
        <begin position="12"/>
        <end position="31"/>
    </location>
</feature>
<protein>
    <submittedName>
        <fullName evidence="4">GumC family protein</fullName>
    </submittedName>
</protein>
<gene>
    <name evidence="4" type="ORF">AB2B41_05065</name>
</gene>
<proteinExistence type="predicted"/>
<sequence>MADFLDMVRRRLGLILAVTILGCIGSVFFALSQAHEYESSEVIQIEQPKISDELAQSTVESSAARRLQLIEQQLMARGNLLALMEEFDIYTNLPGLRPTEKVDLLRRSITITGVAAAREGFADDGAISVLTITARMDSPEKARAVAHALADATRELAAKQREEQTRETLAFFQNQERTLLDEIARVEAELATFRSENDISIEGSLEFRRSELSSLNDALLELDREIIAAQLELQSLDRSGNTRAATIERQQEELTRLLDSLTTQRQLLQDRRAALSASIETTPEVERTLADFDRRLDQLRDQLEEVSERRTAAEVGFSVESAARGERLMTLEEANLPDYPVTTSRKLMVAAGTVASILLGLGIAFLLELRRPVIRTARQMQRETGLMPVVSIPDTTTEKSRKSRNSRWEERREAGLQGRAARLARNGGSTGR</sequence>
<comment type="caution">
    <text evidence="4">The sequence shown here is derived from an EMBL/GenBank/DDBJ whole genome shotgun (WGS) entry which is preliminary data.</text>
</comment>
<accession>A0ABV3RJ20</accession>
<dbReference type="EMBL" id="JBFNXX010000003">
    <property type="protein sequence ID" value="MEW9918960.1"/>
    <property type="molecule type" value="Genomic_DNA"/>
</dbReference>
<feature type="coiled-coil region" evidence="1">
    <location>
        <begin position="169"/>
        <end position="316"/>
    </location>
</feature>
<name>A0ABV3RJ20_9RHOB</name>
<evidence type="ECO:0000313" key="4">
    <source>
        <dbReference type="EMBL" id="MEW9918960.1"/>
    </source>
</evidence>
<keyword evidence="5" id="KW-1185">Reference proteome</keyword>
<organism evidence="4 5">
    <name type="scientific">Sulfitobacter sediminis</name>
    <dbReference type="NCBI Taxonomy" id="3234186"/>
    <lineage>
        <taxon>Bacteria</taxon>
        <taxon>Pseudomonadati</taxon>
        <taxon>Pseudomonadota</taxon>
        <taxon>Alphaproteobacteria</taxon>
        <taxon>Rhodobacterales</taxon>
        <taxon>Roseobacteraceae</taxon>
        <taxon>Sulfitobacter</taxon>
    </lineage>
</organism>
<evidence type="ECO:0000256" key="3">
    <source>
        <dbReference type="SAM" id="Phobius"/>
    </source>
</evidence>
<feature type="transmembrane region" description="Helical" evidence="3">
    <location>
        <begin position="347"/>
        <end position="369"/>
    </location>
</feature>
<reference evidence="4 5" key="1">
    <citation type="submission" date="2024-07" db="EMBL/GenBank/DDBJ databases">
        <title>Marimonas sp.nov., isolated from tidal-flat sediment.</title>
        <authorList>
            <person name="Jayan J.N."/>
            <person name="Lee S.S."/>
        </authorList>
    </citation>
    <scope>NUCLEOTIDE SEQUENCE [LARGE SCALE GENOMIC DNA]</scope>
    <source>
        <strain evidence="4 5">MJW-29</strain>
    </source>
</reference>
<feature type="compositionally biased region" description="Low complexity" evidence="2">
    <location>
        <begin position="415"/>
        <end position="432"/>
    </location>
</feature>
<dbReference type="RefSeq" id="WP_367876662.1">
    <property type="nucleotide sequence ID" value="NZ_JBFNXX010000003.1"/>
</dbReference>
<dbReference type="PANTHER" id="PTHR32309">
    <property type="entry name" value="TYROSINE-PROTEIN KINASE"/>
    <property type="match status" value="1"/>
</dbReference>
<keyword evidence="3" id="KW-0812">Transmembrane</keyword>